<dbReference type="PhylomeDB" id="A0A0G4G689"/>
<dbReference type="VEuPathDB" id="CryptoDB:Vbra_6145"/>
<organism evidence="2 3">
    <name type="scientific">Vitrella brassicaformis (strain CCMP3155)</name>
    <dbReference type="NCBI Taxonomy" id="1169540"/>
    <lineage>
        <taxon>Eukaryota</taxon>
        <taxon>Sar</taxon>
        <taxon>Alveolata</taxon>
        <taxon>Colpodellida</taxon>
        <taxon>Vitrellaceae</taxon>
        <taxon>Vitrella</taxon>
    </lineage>
</organism>
<dbReference type="Gene3D" id="2.60.40.10">
    <property type="entry name" value="Immunoglobulins"/>
    <property type="match status" value="1"/>
</dbReference>
<dbReference type="InterPro" id="IPR014756">
    <property type="entry name" value="Ig_E-set"/>
</dbReference>
<name>A0A0G4G689_VITBC</name>
<evidence type="ECO:0000259" key="1">
    <source>
        <dbReference type="Pfam" id="PF01833"/>
    </source>
</evidence>
<dbReference type="InterPro" id="IPR011042">
    <property type="entry name" value="6-blade_b-propeller_TolB-like"/>
</dbReference>
<proteinExistence type="predicted"/>
<dbReference type="InParanoid" id="A0A0G4G689"/>
<dbReference type="InterPro" id="IPR002909">
    <property type="entry name" value="IPT_dom"/>
</dbReference>
<protein>
    <recommendedName>
        <fullName evidence="1">IPT/TIG domain-containing protein</fullName>
    </recommendedName>
</protein>
<dbReference type="EMBL" id="CDMY01000574">
    <property type="protein sequence ID" value="CEM23968.1"/>
    <property type="molecule type" value="Genomic_DNA"/>
</dbReference>
<evidence type="ECO:0000313" key="2">
    <source>
        <dbReference type="EMBL" id="CEM23968.1"/>
    </source>
</evidence>
<dbReference type="SUPFAM" id="SSF81296">
    <property type="entry name" value="E set domains"/>
    <property type="match status" value="1"/>
</dbReference>
<keyword evidence="3" id="KW-1185">Reference proteome</keyword>
<gene>
    <name evidence="2" type="ORF">Vbra_6145</name>
</gene>
<dbReference type="InterPro" id="IPR013783">
    <property type="entry name" value="Ig-like_fold"/>
</dbReference>
<sequence>MGSMTNAGWPGCTLGGLPESPLTGSLMKVEVRNPKLTKRIKYKYYKTGELVEKPNQLEGDRYALADSVVGISIWSSGLRNNYDSVFTTNEETYIIMNGPNLGSGVPVTGPPQARGCTPQDFDTWDECRLDSRVKSETAVNPVFMPKPWPVSEDEMSKNCQPTLSTPIFSPDRIFRSFEGAYHGHPNPARARNLNDTRQWYHGVYMEAGVNFTEGWAIPSSTTGVTEFRGDCFGGRLRGDLLVAKWDTNIFLVDLPDENNEELLVTDLMDVENYLDIQYAPGCNIIMMGYKYGDVGVISPSNEALTEFERENGSLPEIYDISPWRGPAKYGKPFVIGGRRFTNGKRRKPVEVRIGGVKAEVKNYGDARIEGIIPAQAAQSEVHTSAGLVDVVVHFSDDTLDILRKAFLFLKSSH</sequence>
<evidence type="ECO:0000313" key="3">
    <source>
        <dbReference type="Proteomes" id="UP000041254"/>
    </source>
</evidence>
<dbReference type="AlphaFoldDB" id="A0A0G4G689"/>
<reference evidence="2 3" key="1">
    <citation type="submission" date="2014-11" db="EMBL/GenBank/DDBJ databases">
        <authorList>
            <person name="Zhu J."/>
            <person name="Qi W."/>
            <person name="Song R."/>
        </authorList>
    </citation>
    <scope>NUCLEOTIDE SEQUENCE [LARGE SCALE GENOMIC DNA]</scope>
</reference>
<dbReference type="CDD" id="cd00603">
    <property type="entry name" value="IPT_PCSR"/>
    <property type="match status" value="1"/>
</dbReference>
<dbReference type="Pfam" id="PF01833">
    <property type="entry name" value="TIG"/>
    <property type="match status" value="1"/>
</dbReference>
<feature type="domain" description="IPT/TIG" evidence="1">
    <location>
        <begin position="315"/>
        <end position="392"/>
    </location>
</feature>
<dbReference type="Gene3D" id="2.120.10.30">
    <property type="entry name" value="TolB, C-terminal domain"/>
    <property type="match status" value="1"/>
</dbReference>
<dbReference type="OrthoDB" id="45365at2759"/>
<accession>A0A0G4G689</accession>
<dbReference type="Proteomes" id="UP000041254">
    <property type="component" value="Unassembled WGS sequence"/>
</dbReference>